<comment type="caution">
    <text evidence="2">The sequence shown here is derived from an EMBL/GenBank/DDBJ whole genome shotgun (WGS) entry which is preliminary data.</text>
</comment>
<reference evidence="3" key="1">
    <citation type="journal article" date="2015" name="Nat. Genet.">
        <title>The genome and transcriptome of the zoonotic hookworm Ancylostoma ceylanicum identify infection-specific gene families.</title>
        <authorList>
            <person name="Schwarz E.M."/>
            <person name="Hu Y."/>
            <person name="Antoshechkin I."/>
            <person name="Miller M.M."/>
            <person name="Sternberg P.W."/>
            <person name="Aroian R.V."/>
        </authorList>
    </citation>
    <scope>NUCLEOTIDE SEQUENCE</scope>
    <source>
        <strain evidence="3">HY135</strain>
    </source>
</reference>
<keyword evidence="3" id="KW-1185">Reference proteome</keyword>
<dbReference type="Proteomes" id="UP000024635">
    <property type="component" value="Unassembled WGS sequence"/>
</dbReference>
<accession>A0A016T3Z1</accession>
<sequence length="115" mass="12737">MNLLSELYEKLKRKLTIEQRKPSGSQSSVSKTSRSQSVRETSMRPKVSAAGTVVVRPRAGTEIVIERRRCSKSLSIMDNNPRTTAHKVTPAHLSSIDYLGKPPLAEALTTSHAHR</sequence>
<gene>
    <name evidence="2" type="primary">Acey_s0141.g2248</name>
    <name evidence="2" type="ORF">Y032_0141g2248</name>
</gene>
<feature type="compositionally biased region" description="Low complexity" evidence="1">
    <location>
        <begin position="22"/>
        <end position="39"/>
    </location>
</feature>
<evidence type="ECO:0000313" key="3">
    <source>
        <dbReference type="Proteomes" id="UP000024635"/>
    </source>
</evidence>
<evidence type="ECO:0000313" key="2">
    <source>
        <dbReference type="EMBL" id="EYB97397.1"/>
    </source>
</evidence>
<name>A0A016T3Z1_9BILA</name>
<protein>
    <submittedName>
        <fullName evidence="2">Uncharacterized protein</fullName>
    </submittedName>
</protein>
<dbReference type="AlphaFoldDB" id="A0A016T3Z1"/>
<dbReference type="OrthoDB" id="10568203at2759"/>
<evidence type="ECO:0000256" key="1">
    <source>
        <dbReference type="SAM" id="MobiDB-lite"/>
    </source>
</evidence>
<organism evidence="2 3">
    <name type="scientific">Ancylostoma ceylanicum</name>
    <dbReference type="NCBI Taxonomy" id="53326"/>
    <lineage>
        <taxon>Eukaryota</taxon>
        <taxon>Metazoa</taxon>
        <taxon>Ecdysozoa</taxon>
        <taxon>Nematoda</taxon>
        <taxon>Chromadorea</taxon>
        <taxon>Rhabditida</taxon>
        <taxon>Rhabditina</taxon>
        <taxon>Rhabditomorpha</taxon>
        <taxon>Strongyloidea</taxon>
        <taxon>Ancylostomatidae</taxon>
        <taxon>Ancylostomatinae</taxon>
        <taxon>Ancylostoma</taxon>
    </lineage>
</organism>
<proteinExistence type="predicted"/>
<feature type="region of interest" description="Disordered" evidence="1">
    <location>
        <begin position="17"/>
        <end position="52"/>
    </location>
</feature>
<dbReference type="EMBL" id="JARK01001477">
    <property type="protein sequence ID" value="EYB97397.1"/>
    <property type="molecule type" value="Genomic_DNA"/>
</dbReference>